<protein>
    <submittedName>
        <fullName evidence="3">Glutathione S-transferase family protein</fullName>
    </submittedName>
</protein>
<accession>A0ABV8RSW7</accession>
<dbReference type="PROSITE" id="PS50405">
    <property type="entry name" value="GST_CTER"/>
    <property type="match status" value="1"/>
</dbReference>
<dbReference type="PROSITE" id="PS50404">
    <property type="entry name" value="GST_NTER"/>
    <property type="match status" value="1"/>
</dbReference>
<dbReference type="InterPro" id="IPR004045">
    <property type="entry name" value="Glutathione_S-Trfase_N"/>
</dbReference>
<dbReference type="PANTHER" id="PTHR43968:SF6">
    <property type="entry name" value="GLUTATHIONE S-TRANSFERASE OMEGA"/>
    <property type="match status" value="1"/>
</dbReference>
<sequence length="204" mass="22226">MILYDSVGPNPRVVRMFAAEKGIALEKKPVDIMAGENRQEPYLKLHPGGTTPLLVLDDGTPLSETTAICEYLEELQPNPPLIGTTPLERAKVRMLVRQIDLLITAPMTSGFRGAEGRPMFEPRMRVIRAEAADDLKAMAADGLAAIERQVGNTDWLLGPRFTLADIVLFSFVEFGGLVGQPLHPSLAKLAAWRDRVAARPSAAA</sequence>
<dbReference type="SFLD" id="SFLDG00358">
    <property type="entry name" value="Main_(cytGST)"/>
    <property type="match status" value="1"/>
</dbReference>
<dbReference type="Gene3D" id="1.20.1050.10">
    <property type="match status" value="1"/>
</dbReference>
<evidence type="ECO:0000259" key="1">
    <source>
        <dbReference type="PROSITE" id="PS50404"/>
    </source>
</evidence>
<dbReference type="InterPro" id="IPR010987">
    <property type="entry name" value="Glutathione-S-Trfase_C-like"/>
</dbReference>
<dbReference type="RefSeq" id="WP_379539791.1">
    <property type="nucleotide sequence ID" value="NZ_JBHSDR010000008.1"/>
</dbReference>
<dbReference type="InterPro" id="IPR040079">
    <property type="entry name" value="Glutathione_S-Trfase"/>
</dbReference>
<keyword evidence="4" id="KW-1185">Reference proteome</keyword>
<feature type="domain" description="GST N-terminal" evidence="1">
    <location>
        <begin position="1"/>
        <end position="80"/>
    </location>
</feature>
<dbReference type="PANTHER" id="PTHR43968">
    <property type="match status" value="1"/>
</dbReference>
<dbReference type="SUPFAM" id="SSF47616">
    <property type="entry name" value="GST C-terminal domain-like"/>
    <property type="match status" value="1"/>
</dbReference>
<dbReference type="Pfam" id="PF13409">
    <property type="entry name" value="GST_N_2"/>
    <property type="match status" value="1"/>
</dbReference>
<evidence type="ECO:0000313" key="4">
    <source>
        <dbReference type="Proteomes" id="UP001595828"/>
    </source>
</evidence>
<name>A0ABV8RSW7_9SPHN</name>
<dbReference type="InterPro" id="IPR050983">
    <property type="entry name" value="GST_Omega/HSP26"/>
</dbReference>
<dbReference type="EMBL" id="JBHSDR010000008">
    <property type="protein sequence ID" value="MFC4296263.1"/>
    <property type="molecule type" value="Genomic_DNA"/>
</dbReference>
<reference evidence="4" key="1">
    <citation type="journal article" date="2019" name="Int. J. Syst. Evol. Microbiol.">
        <title>The Global Catalogue of Microorganisms (GCM) 10K type strain sequencing project: providing services to taxonomists for standard genome sequencing and annotation.</title>
        <authorList>
            <consortium name="The Broad Institute Genomics Platform"/>
            <consortium name="The Broad Institute Genome Sequencing Center for Infectious Disease"/>
            <person name="Wu L."/>
            <person name="Ma J."/>
        </authorList>
    </citation>
    <scope>NUCLEOTIDE SEQUENCE [LARGE SCALE GENOMIC DNA]</scope>
    <source>
        <strain evidence="4">CGMCC 1.12989</strain>
    </source>
</reference>
<dbReference type="SUPFAM" id="SSF52833">
    <property type="entry name" value="Thioredoxin-like"/>
    <property type="match status" value="1"/>
</dbReference>
<dbReference type="CDD" id="cd03051">
    <property type="entry name" value="GST_N_GTT2_like"/>
    <property type="match status" value="1"/>
</dbReference>
<dbReference type="Proteomes" id="UP001595828">
    <property type="component" value="Unassembled WGS sequence"/>
</dbReference>
<organism evidence="3 4">
    <name type="scientific">Novosphingobium tardum</name>
    <dbReference type="NCBI Taxonomy" id="1538021"/>
    <lineage>
        <taxon>Bacteria</taxon>
        <taxon>Pseudomonadati</taxon>
        <taxon>Pseudomonadota</taxon>
        <taxon>Alphaproteobacteria</taxon>
        <taxon>Sphingomonadales</taxon>
        <taxon>Sphingomonadaceae</taxon>
        <taxon>Novosphingobium</taxon>
    </lineage>
</organism>
<proteinExistence type="predicted"/>
<feature type="domain" description="GST C-terminal" evidence="2">
    <location>
        <begin position="85"/>
        <end position="204"/>
    </location>
</feature>
<gene>
    <name evidence="3" type="ORF">ACFO0A_14495</name>
</gene>
<dbReference type="Gene3D" id="3.40.30.10">
    <property type="entry name" value="Glutaredoxin"/>
    <property type="match status" value="1"/>
</dbReference>
<comment type="caution">
    <text evidence="3">The sequence shown here is derived from an EMBL/GenBank/DDBJ whole genome shotgun (WGS) entry which is preliminary data.</text>
</comment>
<evidence type="ECO:0000313" key="3">
    <source>
        <dbReference type="EMBL" id="MFC4296263.1"/>
    </source>
</evidence>
<evidence type="ECO:0000259" key="2">
    <source>
        <dbReference type="PROSITE" id="PS50405"/>
    </source>
</evidence>
<dbReference type="Pfam" id="PF00043">
    <property type="entry name" value="GST_C"/>
    <property type="match status" value="1"/>
</dbReference>
<dbReference type="InterPro" id="IPR004046">
    <property type="entry name" value="GST_C"/>
</dbReference>
<dbReference type="SFLD" id="SFLDS00019">
    <property type="entry name" value="Glutathione_Transferase_(cytos"/>
    <property type="match status" value="1"/>
</dbReference>
<dbReference type="InterPro" id="IPR036249">
    <property type="entry name" value="Thioredoxin-like_sf"/>
</dbReference>
<dbReference type="InterPro" id="IPR034345">
    <property type="entry name" value="Gtt2-like_N"/>
</dbReference>
<dbReference type="InterPro" id="IPR036282">
    <property type="entry name" value="Glutathione-S-Trfase_C_sf"/>
</dbReference>